<dbReference type="InterPro" id="IPR051817">
    <property type="entry name" value="FDH_cytochrome_b556_subunit"/>
</dbReference>
<evidence type="ECO:0000256" key="13">
    <source>
        <dbReference type="SAM" id="MobiDB-lite"/>
    </source>
</evidence>
<evidence type="ECO:0000256" key="14">
    <source>
        <dbReference type="SAM" id="Phobius"/>
    </source>
</evidence>
<comment type="similarity">
    <text evidence="3">Belongs to the formate dehydrogenase gamma subunit family.</text>
</comment>
<evidence type="ECO:0000256" key="5">
    <source>
        <dbReference type="ARBA" id="ARBA00022475"/>
    </source>
</evidence>
<dbReference type="AlphaFoldDB" id="A0A1B4V5R0"/>
<feature type="transmembrane region" description="Helical" evidence="14">
    <location>
        <begin position="192"/>
        <end position="211"/>
    </location>
</feature>
<dbReference type="GO" id="GO:0022904">
    <property type="term" value="P:respiratory electron transport chain"/>
    <property type="evidence" value="ECO:0007669"/>
    <property type="project" value="InterPro"/>
</dbReference>
<evidence type="ECO:0000256" key="10">
    <source>
        <dbReference type="ARBA" id="ARBA00022989"/>
    </source>
</evidence>
<dbReference type="GO" id="GO:0008863">
    <property type="term" value="F:formate dehydrogenase (NAD+) activity"/>
    <property type="evidence" value="ECO:0007669"/>
    <property type="project" value="InterPro"/>
</dbReference>
<dbReference type="PANTHER" id="PTHR30074">
    <property type="entry name" value="FORMATE DEHYDROGENASE, NITRATE-INDUCIBLE, CYTOCHROME B556 FDN SUBUNIT"/>
    <property type="match status" value="1"/>
</dbReference>
<gene>
    <name evidence="16" type="ORF">SVA_2330</name>
</gene>
<keyword evidence="10 14" id="KW-1133">Transmembrane helix</keyword>
<evidence type="ECO:0000256" key="6">
    <source>
        <dbReference type="ARBA" id="ARBA00022617"/>
    </source>
</evidence>
<dbReference type="GO" id="GO:0009055">
    <property type="term" value="F:electron transfer activity"/>
    <property type="evidence" value="ECO:0007669"/>
    <property type="project" value="InterPro"/>
</dbReference>
<feature type="transmembrane region" description="Helical" evidence="14">
    <location>
        <begin position="102"/>
        <end position="120"/>
    </location>
</feature>
<keyword evidence="4" id="KW-0813">Transport</keyword>
<dbReference type="PANTHER" id="PTHR30074:SF6">
    <property type="entry name" value="FORMATE DEHYDROGENASE GAMMA SUBUNIT"/>
    <property type="match status" value="1"/>
</dbReference>
<dbReference type="GO" id="GO:0036397">
    <property type="term" value="F:formate dehydrogenase (quinone) activity"/>
    <property type="evidence" value="ECO:0007669"/>
    <property type="project" value="TreeGrafter"/>
</dbReference>
<dbReference type="Gene3D" id="1.20.950.20">
    <property type="entry name" value="Transmembrane di-heme cytochromes, Chain C"/>
    <property type="match status" value="1"/>
</dbReference>
<feature type="region of interest" description="Disordered" evidence="13">
    <location>
        <begin position="344"/>
        <end position="364"/>
    </location>
</feature>
<dbReference type="GO" id="GO:0005886">
    <property type="term" value="C:plasma membrane"/>
    <property type="evidence" value="ECO:0007669"/>
    <property type="project" value="UniProtKB-SubCell"/>
</dbReference>
<evidence type="ECO:0000256" key="11">
    <source>
        <dbReference type="ARBA" id="ARBA00023004"/>
    </source>
</evidence>
<dbReference type="GO" id="GO:0015944">
    <property type="term" value="P:formate oxidation"/>
    <property type="evidence" value="ECO:0007669"/>
    <property type="project" value="TreeGrafter"/>
</dbReference>
<evidence type="ECO:0000256" key="12">
    <source>
        <dbReference type="ARBA" id="ARBA00023136"/>
    </source>
</evidence>
<keyword evidence="11" id="KW-0408">Iron</keyword>
<dbReference type="InterPro" id="IPR016174">
    <property type="entry name" value="Di-haem_cyt_TM"/>
</dbReference>
<keyword evidence="6" id="KW-0349">Heme</keyword>
<evidence type="ECO:0000259" key="15">
    <source>
        <dbReference type="Pfam" id="PF01292"/>
    </source>
</evidence>
<dbReference type="RefSeq" id="WP_096461350.1">
    <property type="nucleotide sequence ID" value="NZ_AP014936.1"/>
</dbReference>
<feature type="transmembrane region" description="Helical" evidence="14">
    <location>
        <begin position="20"/>
        <end position="39"/>
    </location>
</feature>
<evidence type="ECO:0000256" key="4">
    <source>
        <dbReference type="ARBA" id="ARBA00022448"/>
    </source>
</evidence>
<keyword evidence="17" id="KW-1185">Reference proteome</keyword>
<evidence type="ECO:0000256" key="9">
    <source>
        <dbReference type="ARBA" id="ARBA00022982"/>
    </source>
</evidence>
<dbReference type="KEGG" id="sva:SVA_2330"/>
<organism evidence="16 17">
    <name type="scientific">Sulfurifustis variabilis</name>
    <dbReference type="NCBI Taxonomy" id="1675686"/>
    <lineage>
        <taxon>Bacteria</taxon>
        <taxon>Pseudomonadati</taxon>
        <taxon>Pseudomonadota</taxon>
        <taxon>Gammaproteobacteria</taxon>
        <taxon>Acidiferrobacterales</taxon>
        <taxon>Acidiferrobacteraceae</taxon>
        <taxon>Sulfurifustis</taxon>
    </lineage>
</organism>
<dbReference type="Proteomes" id="UP000218899">
    <property type="component" value="Chromosome"/>
</dbReference>
<evidence type="ECO:0000256" key="7">
    <source>
        <dbReference type="ARBA" id="ARBA00022692"/>
    </source>
</evidence>
<feature type="domain" description="Cytochrome b561 bacterial/Ni-hydrogenase" evidence="15">
    <location>
        <begin position="137"/>
        <end position="319"/>
    </location>
</feature>
<accession>A0A1B4V5R0</accession>
<sequence length="364" mass="40121">MAKQNDRVRARSIRRRCLGWGLATVLVAALSLPFIAYVGDATVVAASSATEEQTNPRANYWRAVRGGGEGYTAASGPYTTNTLIQNGGQNWRQIRNGPVASVLPWVLALVILAIGAYHILHGPNELTRRPTGRVVPRWTLAERVLHWYTAVLFIVLAITGLSLLFGRAVLIPVIGLNGFSAWASLSIGLHNYLGPFFLVGMLLEIVVWLKYNILHDYDWTWLKNGGGYLWRTAHHPPAHRINAGEKILTFWMGLVVLGTLVAITGLIMDFPNVGWSRQTMQISNVIHGVAAIIWIALILGHIYLGTVGVPGTLQAMTQGNVTAEWAQEHHDLWYEELRRRGIAEEDMPAGEPGRGPTRPRVPGT</sequence>
<evidence type="ECO:0000256" key="2">
    <source>
        <dbReference type="ARBA" id="ARBA00004651"/>
    </source>
</evidence>
<dbReference type="OrthoDB" id="9790598at2"/>
<comment type="subcellular location">
    <subcellularLocation>
        <location evidence="2">Cell membrane</location>
        <topology evidence="2">Multi-pass membrane protein</topology>
    </subcellularLocation>
</comment>
<comment type="cofactor">
    <cofactor evidence="1">
        <name>heme</name>
        <dbReference type="ChEBI" id="CHEBI:30413"/>
    </cofactor>
</comment>
<feature type="transmembrane region" description="Helical" evidence="14">
    <location>
        <begin position="282"/>
        <end position="304"/>
    </location>
</feature>
<protein>
    <submittedName>
        <fullName evidence="16">Formate dehydrogenase</fullName>
    </submittedName>
</protein>
<dbReference type="GO" id="GO:0046872">
    <property type="term" value="F:metal ion binding"/>
    <property type="evidence" value="ECO:0007669"/>
    <property type="project" value="UniProtKB-KW"/>
</dbReference>
<feature type="transmembrane region" description="Helical" evidence="14">
    <location>
        <begin position="140"/>
        <end position="158"/>
    </location>
</feature>
<dbReference type="NCBIfam" id="TIGR01583">
    <property type="entry name" value="formate-DH-gamm"/>
    <property type="match status" value="1"/>
</dbReference>
<feature type="compositionally biased region" description="Low complexity" evidence="13">
    <location>
        <begin position="349"/>
        <end position="364"/>
    </location>
</feature>
<evidence type="ECO:0000313" key="17">
    <source>
        <dbReference type="Proteomes" id="UP000218899"/>
    </source>
</evidence>
<keyword evidence="5" id="KW-1003">Cell membrane</keyword>
<keyword evidence="12 14" id="KW-0472">Membrane</keyword>
<keyword evidence="9" id="KW-0249">Electron transport</keyword>
<keyword evidence="8" id="KW-0479">Metal-binding</keyword>
<dbReference type="InterPro" id="IPR006471">
    <property type="entry name" value="Formate_DH_gsu"/>
</dbReference>
<evidence type="ECO:0000256" key="3">
    <source>
        <dbReference type="ARBA" id="ARBA00010747"/>
    </source>
</evidence>
<dbReference type="GO" id="GO:0009326">
    <property type="term" value="C:formate dehydrogenase complex"/>
    <property type="evidence" value="ECO:0007669"/>
    <property type="project" value="InterPro"/>
</dbReference>
<evidence type="ECO:0000256" key="8">
    <source>
        <dbReference type="ARBA" id="ARBA00022723"/>
    </source>
</evidence>
<keyword evidence="7 14" id="KW-0812">Transmembrane</keyword>
<evidence type="ECO:0000256" key="1">
    <source>
        <dbReference type="ARBA" id="ARBA00001971"/>
    </source>
</evidence>
<dbReference type="SUPFAM" id="SSF81342">
    <property type="entry name" value="Transmembrane di-heme cytochromes"/>
    <property type="match status" value="1"/>
</dbReference>
<dbReference type="InterPro" id="IPR011577">
    <property type="entry name" value="Cyt_b561_bac/Ni-Hgenase"/>
</dbReference>
<reference evidence="16 17" key="1">
    <citation type="submission" date="2015-08" db="EMBL/GenBank/DDBJ databases">
        <title>Complete genome sequence of Sulfurifustis variabilis.</title>
        <authorList>
            <person name="Miura A."/>
            <person name="Kojima H."/>
            <person name="Fukui M."/>
        </authorList>
    </citation>
    <scope>NUCLEOTIDE SEQUENCE [LARGE SCALE GENOMIC DNA]</scope>
    <source>
        <strain evidence="17">skN76</strain>
    </source>
</reference>
<proteinExistence type="inferred from homology"/>
<evidence type="ECO:0000313" key="16">
    <source>
        <dbReference type="EMBL" id="BAU48880.1"/>
    </source>
</evidence>
<dbReference type="EMBL" id="AP014936">
    <property type="protein sequence ID" value="BAU48880.1"/>
    <property type="molecule type" value="Genomic_DNA"/>
</dbReference>
<feature type="transmembrane region" description="Helical" evidence="14">
    <location>
        <begin position="250"/>
        <end position="270"/>
    </location>
</feature>
<name>A0A1B4V5R0_9GAMM</name>
<dbReference type="GO" id="GO:0009061">
    <property type="term" value="P:anaerobic respiration"/>
    <property type="evidence" value="ECO:0007669"/>
    <property type="project" value="TreeGrafter"/>
</dbReference>
<dbReference type="Pfam" id="PF01292">
    <property type="entry name" value="Ni_hydr_CYTB"/>
    <property type="match status" value="1"/>
</dbReference>